<dbReference type="KEGG" id="pyc:TQ32_07295"/>
<dbReference type="CDD" id="cd01335">
    <property type="entry name" value="Radical_SAM"/>
    <property type="match status" value="1"/>
</dbReference>
<evidence type="ECO:0000256" key="2">
    <source>
        <dbReference type="ARBA" id="ARBA00022485"/>
    </source>
</evidence>
<protein>
    <submittedName>
        <fullName evidence="8">Fe-S oxidoreductase</fullName>
    </submittedName>
</protein>
<dbReference type="EMBL" id="CP010835">
    <property type="protein sequence ID" value="AMM54303.1"/>
    <property type="molecule type" value="Genomic_DNA"/>
</dbReference>
<reference evidence="9" key="1">
    <citation type="submission" date="2015-02" db="EMBL/GenBank/DDBJ databases">
        <title>Pyrococcus kukulkanii sp. nov., a novel hyperthermophilic archaeon isolated from a deep-sea hydrothermal vent at the Guaymas Basin.</title>
        <authorList>
            <person name="Oger P.M."/>
            <person name="Callac N."/>
            <person name="Jebbar M."/>
            <person name="Godfroy A."/>
        </authorList>
    </citation>
    <scope>NUCLEOTIDE SEQUENCE [LARGE SCALE GENOMIC DNA]</scope>
    <source>
        <strain evidence="9">NCB100</strain>
    </source>
</reference>
<dbReference type="GO" id="GO:0002926">
    <property type="term" value="P:tRNA wobble base 5-methoxycarbonylmethyl-2-thiouridinylation"/>
    <property type="evidence" value="ECO:0007669"/>
    <property type="project" value="TreeGrafter"/>
</dbReference>
<dbReference type="OrthoDB" id="105445at2157"/>
<dbReference type="InterPro" id="IPR039661">
    <property type="entry name" value="ELP3"/>
</dbReference>
<accession>A0A127BAF6</accession>
<dbReference type="GO" id="GO:0003824">
    <property type="term" value="F:catalytic activity"/>
    <property type="evidence" value="ECO:0007669"/>
    <property type="project" value="InterPro"/>
</dbReference>
<dbReference type="NCBIfam" id="TIGR01210">
    <property type="entry name" value="archaeosine biosynthesis radical SAM protein RaSEA"/>
    <property type="match status" value="1"/>
</dbReference>
<dbReference type="PATRIC" id="fig|1609559.3.peg.1531"/>
<dbReference type="PIRSF" id="PIRSF004954">
    <property type="entry name" value="Radical_SAM"/>
    <property type="match status" value="1"/>
</dbReference>
<organism evidence="8 9">
    <name type="scientific">Pyrococcus kukulkanii</name>
    <dbReference type="NCBI Taxonomy" id="1609559"/>
    <lineage>
        <taxon>Archaea</taxon>
        <taxon>Methanobacteriati</taxon>
        <taxon>Methanobacteriota</taxon>
        <taxon>Thermococci</taxon>
        <taxon>Thermococcales</taxon>
        <taxon>Thermococcaceae</taxon>
        <taxon>Pyrococcus</taxon>
    </lineage>
</organism>
<evidence type="ECO:0000256" key="5">
    <source>
        <dbReference type="ARBA" id="ARBA00023004"/>
    </source>
</evidence>
<dbReference type="STRING" id="1609559.TQ32_07295"/>
<keyword evidence="2" id="KW-0004">4Fe-4S</keyword>
<proteinExistence type="predicted"/>
<dbReference type="Pfam" id="PF04055">
    <property type="entry name" value="Radical_SAM"/>
    <property type="match status" value="1"/>
</dbReference>
<evidence type="ECO:0000313" key="9">
    <source>
        <dbReference type="Proteomes" id="UP000070587"/>
    </source>
</evidence>
<comment type="cofactor">
    <cofactor evidence="1">
        <name>[4Fe-4S] cluster</name>
        <dbReference type="ChEBI" id="CHEBI:49883"/>
    </cofactor>
</comment>
<dbReference type="PANTHER" id="PTHR11135:SF0">
    <property type="entry name" value="ELONGATOR COMPLEX PROTEIN 3"/>
    <property type="match status" value="1"/>
</dbReference>
<dbReference type="InterPro" id="IPR006638">
    <property type="entry name" value="Elp3/MiaA/NifB-like_rSAM"/>
</dbReference>
<evidence type="ECO:0000256" key="6">
    <source>
        <dbReference type="ARBA" id="ARBA00023014"/>
    </source>
</evidence>
<dbReference type="GO" id="GO:0005737">
    <property type="term" value="C:cytoplasm"/>
    <property type="evidence" value="ECO:0007669"/>
    <property type="project" value="TreeGrafter"/>
</dbReference>
<dbReference type="PANTHER" id="PTHR11135">
    <property type="entry name" value="HISTONE ACETYLTRANSFERASE-RELATED"/>
    <property type="match status" value="1"/>
</dbReference>
<dbReference type="Proteomes" id="UP000070587">
    <property type="component" value="Chromosome"/>
</dbReference>
<name>A0A127BAF6_9EURY</name>
<dbReference type="InterPro" id="IPR058240">
    <property type="entry name" value="rSAM_sf"/>
</dbReference>
<dbReference type="RefSeq" id="WP_068322934.1">
    <property type="nucleotide sequence ID" value="NZ_CP010835.1"/>
</dbReference>
<dbReference type="AlphaFoldDB" id="A0A127BAF6"/>
<dbReference type="SMART" id="SM00729">
    <property type="entry name" value="Elp3"/>
    <property type="match status" value="1"/>
</dbReference>
<feature type="domain" description="Radical SAM core" evidence="7">
    <location>
        <begin position="11"/>
        <end position="259"/>
    </location>
</feature>
<dbReference type="InterPro" id="IPR005909">
    <property type="entry name" value="RaSEA"/>
</dbReference>
<evidence type="ECO:0000313" key="8">
    <source>
        <dbReference type="EMBL" id="AMM54303.1"/>
    </source>
</evidence>
<keyword evidence="5" id="KW-0408">Iron</keyword>
<dbReference type="GO" id="GO:0046872">
    <property type="term" value="F:metal ion binding"/>
    <property type="evidence" value="ECO:0007669"/>
    <property type="project" value="UniProtKB-KW"/>
</dbReference>
<keyword evidence="6" id="KW-0411">Iron-sulfur</keyword>
<evidence type="ECO:0000256" key="1">
    <source>
        <dbReference type="ARBA" id="ARBA00001966"/>
    </source>
</evidence>
<keyword evidence="3" id="KW-0949">S-adenosyl-L-methionine</keyword>
<dbReference type="GeneID" id="28491629"/>
<evidence type="ECO:0000256" key="3">
    <source>
        <dbReference type="ARBA" id="ARBA00022691"/>
    </source>
</evidence>
<keyword evidence="4" id="KW-0479">Metal-binding</keyword>
<gene>
    <name evidence="8" type="ORF">TQ32_07295</name>
</gene>
<reference evidence="8 9" key="2">
    <citation type="journal article" date="2016" name="Int. J. Syst. Evol. Microbiol.">
        <title>Pyrococcus kukulkanii sp. nov., a hyperthermophilic, piezophilic archaeon isolated from a deep-sea hydrothermal vent.</title>
        <authorList>
            <person name="Callac N."/>
            <person name="Oger P."/>
            <person name="Lesongeur F."/>
            <person name="Rattray J.E."/>
            <person name="Vannier P."/>
            <person name="Michoud G."/>
            <person name="Beauverger M."/>
            <person name="Gayet N."/>
            <person name="Rouxel O."/>
            <person name="Jebbar M."/>
            <person name="Godfroy A."/>
        </authorList>
    </citation>
    <scope>NUCLEOTIDE SEQUENCE [LARGE SCALE GENOMIC DNA]</scope>
    <source>
        <strain evidence="8 9">NCB100</strain>
    </source>
</reference>
<dbReference type="SUPFAM" id="SSF102114">
    <property type="entry name" value="Radical SAM enzymes"/>
    <property type="match status" value="1"/>
</dbReference>
<evidence type="ECO:0000259" key="7">
    <source>
        <dbReference type="PROSITE" id="PS51918"/>
    </source>
</evidence>
<sequence length="328" mass="38095">MYWIGEDNVAGEPGKVLYVILPTIGCYRYRLGKACYMCSYPAQSPKSTSQEKILNYFLEALSKIKGKEGRFAIRIFTSGSFFDSAEVRRETRRRIFKEIAKLDNVYEVVVETRSEIIKKEWVEELAEIVEGKWFEVALGLETANDDIAEVSINKGNTFEQFVRASEIIHDAGARVKTYLLLKPIFLSERDAIEDAKYSIERAEPYTDTFSINITNIQRGTLYEMIWEKGEYRPPWLWSVVKVLKWAKRRFPRKRFLSDPVGAGSIRGPHNCGDDKTFERAIRKFSTTQDIKHLENLPSDCLENWKYIVDEGILDWQLIRAKTSQYSDF</sequence>
<dbReference type="InterPro" id="IPR007197">
    <property type="entry name" value="rSAM"/>
</dbReference>
<dbReference type="PROSITE" id="PS51918">
    <property type="entry name" value="RADICAL_SAM"/>
    <property type="match status" value="1"/>
</dbReference>
<dbReference type="GO" id="GO:0051539">
    <property type="term" value="F:4 iron, 4 sulfur cluster binding"/>
    <property type="evidence" value="ECO:0007669"/>
    <property type="project" value="UniProtKB-KW"/>
</dbReference>
<evidence type="ECO:0000256" key="4">
    <source>
        <dbReference type="ARBA" id="ARBA00022723"/>
    </source>
</evidence>
<dbReference type="SFLD" id="SFLDS00029">
    <property type="entry name" value="Radical_SAM"/>
    <property type="match status" value="1"/>
</dbReference>